<evidence type="ECO:0000313" key="3">
    <source>
        <dbReference type="EMBL" id="KAF2502767.1"/>
    </source>
</evidence>
<feature type="compositionally biased region" description="Low complexity" evidence="1">
    <location>
        <begin position="76"/>
        <end position="101"/>
    </location>
</feature>
<protein>
    <recommendedName>
        <fullName evidence="2">Argonaute linker 1 domain-containing protein</fullName>
    </recommendedName>
</protein>
<dbReference type="EMBL" id="MU004181">
    <property type="protein sequence ID" value="KAF2502767.1"/>
    <property type="molecule type" value="Genomic_DNA"/>
</dbReference>
<keyword evidence="4" id="KW-1185">Reference proteome</keyword>
<evidence type="ECO:0000313" key="4">
    <source>
        <dbReference type="Proteomes" id="UP000799750"/>
    </source>
</evidence>
<feature type="region of interest" description="Disordered" evidence="1">
    <location>
        <begin position="48"/>
        <end position="107"/>
    </location>
</feature>
<gene>
    <name evidence="3" type="ORF">BU16DRAFT_18446</name>
</gene>
<name>A0A6A6RH37_9PEZI</name>
<dbReference type="SMART" id="SM01163">
    <property type="entry name" value="DUF1785"/>
    <property type="match status" value="1"/>
</dbReference>
<dbReference type="InterPro" id="IPR014811">
    <property type="entry name" value="ArgoL1"/>
</dbReference>
<dbReference type="Pfam" id="PF08699">
    <property type="entry name" value="ArgoL1"/>
    <property type="match status" value="1"/>
</dbReference>
<organism evidence="3 4">
    <name type="scientific">Lophium mytilinum</name>
    <dbReference type="NCBI Taxonomy" id="390894"/>
    <lineage>
        <taxon>Eukaryota</taxon>
        <taxon>Fungi</taxon>
        <taxon>Dikarya</taxon>
        <taxon>Ascomycota</taxon>
        <taxon>Pezizomycotina</taxon>
        <taxon>Dothideomycetes</taxon>
        <taxon>Pleosporomycetidae</taxon>
        <taxon>Mytilinidiales</taxon>
        <taxon>Mytilinidiaceae</taxon>
        <taxon>Lophium</taxon>
    </lineage>
</organism>
<dbReference type="OrthoDB" id="3800091at2759"/>
<feature type="domain" description="Argonaute linker 1" evidence="2">
    <location>
        <begin position="355"/>
        <end position="406"/>
    </location>
</feature>
<evidence type="ECO:0000256" key="1">
    <source>
        <dbReference type="SAM" id="MobiDB-lite"/>
    </source>
</evidence>
<evidence type="ECO:0000259" key="2">
    <source>
        <dbReference type="SMART" id="SM01163"/>
    </source>
</evidence>
<dbReference type="AlphaFoldDB" id="A0A6A6RH37"/>
<accession>A0A6A6RH37</accession>
<reference evidence="3" key="1">
    <citation type="journal article" date="2020" name="Stud. Mycol.">
        <title>101 Dothideomycetes genomes: a test case for predicting lifestyles and emergence of pathogens.</title>
        <authorList>
            <person name="Haridas S."/>
            <person name="Albert R."/>
            <person name="Binder M."/>
            <person name="Bloem J."/>
            <person name="Labutti K."/>
            <person name="Salamov A."/>
            <person name="Andreopoulos B."/>
            <person name="Baker S."/>
            <person name="Barry K."/>
            <person name="Bills G."/>
            <person name="Bluhm B."/>
            <person name="Cannon C."/>
            <person name="Castanera R."/>
            <person name="Culley D."/>
            <person name="Daum C."/>
            <person name="Ezra D."/>
            <person name="Gonzalez J."/>
            <person name="Henrissat B."/>
            <person name="Kuo A."/>
            <person name="Liang C."/>
            <person name="Lipzen A."/>
            <person name="Lutzoni F."/>
            <person name="Magnuson J."/>
            <person name="Mondo S."/>
            <person name="Nolan M."/>
            <person name="Ohm R."/>
            <person name="Pangilinan J."/>
            <person name="Park H.-J."/>
            <person name="Ramirez L."/>
            <person name="Alfaro M."/>
            <person name="Sun H."/>
            <person name="Tritt A."/>
            <person name="Yoshinaga Y."/>
            <person name="Zwiers L.-H."/>
            <person name="Turgeon B."/>
            <person name="Goodwin S."/>
            <person name="Spatafora J."/>
            <person name="Crous P."/>
            <person name="Grigoriev I."/>
        </authorList>
    </citation>
    <scope>NUCLEOTIDE SEQUENCE</scope>
    <source>
        <strain evidence="3">CBS 269.34</strain>
    </source>
</reference>
<proteinExistence type="predicted"/>
<dbReference type="Proteomes" id="UP000799750">
    <property type="component" value="Unassembled WGS sequence"/>
</dbReference>
<sequence length="519" mass="58525">MGLSKATKGKITEGWQKKPCVKCESPEHTAAACTVPATAKEAWKAAGQFDANDKKHAERLLQTLKNPAGPPPKPTQAPKGSPKQQSGQSTMQSTTSSQPSTGRPLAWNLGMTNAQQQQTAIPPQTQPVFESNKLQMKGYKYQNYERQFPLEDPVRSRPLVAGPVYDFGGKINEVKTTAEEKQGQALTVVANYLEVKKVPEILYEYSVSCAQDVQVEGQNIKERKINKIAELRRIFHALTVQLNLKDRHDWATNFSNIWCKSPIQLCGSYSTEPGASESFNALNYRKQNGEMKTLKRIDVMLVRSIEPKYLASHDPFDTSFVPKNNDAEQHPSVIATALNAIISRKICDVDESRITQVGANKFFVNNGYSPMTSLYAKRGYFTSIRPGSGNRTLLNVNTATSAFFKPTSVTDFERVLEHEEGRPKHYSRRQIERLLRGKVLRIAYERPHLAGKPDPNLEHHRLKVFQDFGQSPPNQIFTKQTKETKKTKEIKETEETKEQMSVQAWYRGKSLRVENITLN</sequence>